<accession>A0A426X645</accession>
<reference evidence="2 3" key="1">
    <citation type="journal article" date="2014" name="Agronomy (Basel)">
        <title>A Draft Genome Sequence for Ensete ventricosum, the Drought-Tolerant Tree Against Hunger.</title>
        <authorList>
            <person name="Harrison J."/>
            <person name="Moore K.A."/>
            <person name="Paszkiewicz K."/>
            <person name="Jones T."/>
            <person name="Grant M."/>
            <person name="Ambacheew D."/>
            <person name="Muzemil S."/>
            <person name="Studholme D.J."/>
        </authorList>
    </citation>
    <scope>NUCLEOTIDE SEQUENCE [LARGE SCALE GENOMIC DNA]</scope>
</reference>
<gene>
    <name evidence="2" type="ORF">B296_00052915</name>
</gene>
<evidence type="ECO:0000313" key="2">
    <source>
        <dbReference type="EMBL" id="RRT34949.1"/>
    </source>
</evidence>
<sequence length="126" mass="14312">MKKGSSRRVRSLMPARRSGRVGSRRDPSDDQVSSGILFLRSPAPWRCRGFYSECCRLFVPDDLTAFMTHHTAAPLTMPAILVVRRALAGGGVSTLPVPGRLYDDWHRPDDQLRRVWPRRRPSCPRV</sequence>
<proteinExistence type="predicted"/>
<protein>
    <submittedName>
        <fullName evidence="2">Uncharacterized protein</fullName>
    </submittedName>
</protein>
<feature type="region of interest" description="Disordered" evidence="1">
    <location>
        <begin position="1"/>
        <end position="32"/>
    </location>
</feature>
<evidence type="ECO:0000256" key="1">
    <source>
        <dbReference type="SAM" id="MobiDB-lite"/>
    </source>
</evidence>
<dbReference type="AlphaFoldDB" id="A0A426X645"/>
<dbReference type="Proteomes" id="UP000287651">
    <property type="component" value="Unassembled WGS sequence"/>
</dbReference>
<feature type="compositionally biased region" description="Basic residues" evidence="1">
    <location>
        <begin position="1"/>
        <end position="10"/>
    </location>
</feature>
<name>A0A426X645_ENSVE</name>
<organism evidence="2 3">
    <name type="scientific">Ensete ventricosum</name>
    <name type="common">Abyssinian banana</name>
    <name type="synonym">Musa ensete</name>
    <dbReference type="NCBI Taxonomy" id="4639"/>
    <lineage>
        <taxon>Eukaryota</taxon>
        <taxon>Viridiplantae</taxon>
        <taxon>Streptophyta</taxon>
        <taxon>Embryophyta</taxon>
        <taxon>Tracheophyta</taxon>
        <taxon>Spermatophyta</taxon>
        <taxon>Magnoliopsida</taxon>
        <taxon>Liliopsida</taxon>
        <taxon>Zingiberales</taxon>
        <taxon>Musaceae</taxon>
        <taxon>Ensete</taxon>
    </lineage>
</organism>
<evidence type="ECO:0000313" key="3">
    <source>
        <dbReference type="Proteomes" id="UP000287651"/>
    </source>
</evidence>
<comment type="caution">
    <text evidence="2">The sequence shown here is derived from an EMBL/GenBank/DDBJ whole genome shotgun (WGS) entry which is preliminary data.</text>
</comment>
<dbReference type="EMBL" id="AMZH03025817">
    <property type="protein sequence ID" value="RRT34949.1"/>
    <property type="molecule type" value="Genomic_DNA"/>
</dbReference>